<reference evidence="1" key="1">
    <citation type="submission" date="2023-05" db="EMBL/GenBank/DDBJ databases">
        <title>Streptantibioticus silvisoli sp. nov., acidotolerant actinomycetes 1 from pine litter.</title>
        <authorList>
            <person name="Swiecimska M."/>
            <person name="Golinska P."/>
            <person name="Sangal V."/>
            <person name="Wachnowicz B."/>
            <person name="Goodfellow M."/>
        </authorList>
    </citation>
    <scope>NUCLEOTIDE SEQUENCE</scope>
    <source>
        <strain evidence="1">SL13</strain>
    </source>
</reference>
<protein>
    <submittedName>
        <fullName evidence="1">Uncharacterized protein</fullName>
    </submittedName>
</protein>
<organism evidence="1">
    <name type="scientific">Streptantibioticus silvisoli</name>
    <dbReference type="NCBI Taxonomy" id="2705255"/>
    <lineage>
        <taxon>Bacteria</taxon>
        <taxon>Bacillati</taxon>
        <taxon>Actinomycetota</taxon>
        <taxon>Actinomycetes</taxon>
        <taxon>Kitasatosporales</taxon>
        <taxon>Streptomycetaceae</taxon>
        <taxon>Streptantibioticus</taxon>
    </lineage>
</organism>
<name>A0AA90K7Q7_9ACTN</name>
<dbReference type="RefSeq" id="WP_271312342.1">
    <property type="nucleotide sequence ID" value="NZ_JABXJJ020000004.1"/>
</dbReference>
<sequence length="143" mass="15536">MTTHTDELRRRYRAFLAPQDEPDQVPAGAEAATLAVPAESPPSRTGLLAELIDLFRERPGLRSVVLTVGGDTIGVAHRSTLEVFDPDALRGDCLSGPMPGPPVRFTALYFRCPHPPCPNQKILLFVDGAPPECDRHGPMIQEA</sequence>
<comment type="caution">
    <text evidence="1">The sequence shown here is derived from an EMBL/GenBank/DDBJ whole genome shotgun (WGS) entry which is preliminary data.</text>
</comment>
<dbReference type="EMBL" id="JABXJJ020000004">
    <property type="protein sequence ID" value="MDI5968562.1"/>
    <property type="molecule type" value="Genomic_DNA"/>
</dbReference>
<dbReference type="AlphaFoldDB" id="A0AA90K7Q7"/>
<proteinExistence type="predicted"/>
<evidence type="ECO:0000313" key="1">
    <source>
        <dbReference type="EMBL" id="MDI5968562.1"/>
    </source>
</evidence>
<accession>A0AA90K7Q7</accession>
<gene>
    <name evidence="1" type="ORF">POF50_004235</name>
</gene>